<evidence type="ECO:0000313" key="1">
    <source>
        <dbReference type="EMBL" id="MBP1474796.1"/>
    </source>
</evidence>
<dbReference type="PANTHER" id="PTHR39337">
    <property type="entry name" value="BLR5642 PROTEIN"/>
    <property type="match status" value="1"/>
</dbReference>
<keyword evidence="2" id="KW-1185">Reference proteome</keyword>
<reference evidence="1 2" key="1">
    <citation type="submission" date="2021-04" db="EMBL/GenBank/DDBJ databases">
        <authorList>
            <person name="Huq M.A."/>
        </authorList>
    </citation>
    <scope>NUCLEOTIDE SEQUENCE [LARGE SCALE GENOMIC DNA]</scope>
    <source>
        <strain evidence="1 2">MAH-13</strain>
    </source>
</reference>
<accession>A0ABS4DP40</accession>
<dbReference type="PANTHER" id="PTHR39337:SF1">
    <property type="entry name" value="BLR5642 PROTEIN"/>
    <property type="match status" value="1"/>
</dbReference>
<protein>
    <submittedName>
        <fullName evidence="1">DUF488 domain-containing protein</fullName>
    </submittedName>
</protein>
<gene>
    <name evidence="1" type="ORF">J7I44_10845</name>
</gene>
<dbReference type="InterPro" id="IPR014519">
    <property type="entry name" value="UCP024492"/>
</dbReference>
<dbReference type="EMBL" id="JAGJRS010000021">
    <property type="protein sequence ID" value="MBP1474796.1"/>
    <property type="molecule type" value="Genomic_DNA"/>
</dbReference>
<dbReference type="Proteomes" id="UP000823790">
    <property type="component" value="Unassembled WGS sequence"/>
</dbReference>
<comment type="caution">
    <text evidence="1">The sequence shown here is derived from an EMBL/GenBank/DDBJ whole genome shotgun (WGS) entry which is preliminary data.</text>
</comment>
<dbReference type="InterPro" id="IPR007438">
    <property type="entry name" value="DUF488"/>
</dbReference>
<organism evidence="1 2">
    <name type="scientific">Frateuria flava</name>
    <dbReference type="NCBI Taxonomy" id="2821489"/>
    <lineage>
        <taxon>Bacteria</taxon>
        <taxon>Pseudomonadati</taxon>
        <taxon>Pseudomonadota</taxon>
        <taxon>Gammaproteobacteria</taxon>
        <taxon>Lysobacterales</taxon>
        <taxon>Rhodanobacteraceae</taxon>
        <taxon>Frateuria</taxon>
    </lineage>
</organism>
<evidence type="ECO:0000313" key="2">
    <source>
        <dbReference type="Proteomes" id="UP000823790"/>
    </source>
</evidence>
<proteinExistence type="predicted"/>
<sequence length="182" mass="20207">MQTPESLPPVFGIGHSTHSLEAFVALLQANAIDCVVDVRRLPGSRRFPQFDGPELAESLRPLGIDYLHLTPLGGRRGRSLPAGTSPNGFWQNASFRRYADYAMGEDFHAGFAQLLELSSQKRCTLMCAEVLWWRCHRRIIIDYLLDAGRTACHIDGHGRADAAKMTPAARRAGDHLVYPPEP</sequence>
<name>A0ABS4DP40_9GAMM</name>
<dbReference type="RefSeq" id="WP_209620298.1">
    <property type="nucleotide sequence ID" value="NZ_JAGJRS010000021.1"/>
</dbReference>
<dbReference type="PIRSF" id="PIRSF024492">
    <property type="entry name" value="UCP024492"/>
    <property type="match status" value="1"/>
</dbReference>
<dbReference type="Pfam" id="PF04343">
    <property type="entry name" value="DUF488"/>
    <property type="match status" value="1"/>
</dbReference>